<comment type="similarity">
    <text evidence="2">Belongs to the major facilitator superfamily. Monocarboxylate porter (TC 2.A.1.13) family.</text>
</comment>
<dbReference type="AlphaFoldDB" id="A0A067SG67"/>
<dbReference type="EMBL" id="KL142399">
    <property type="protein sequence ID" value="KDR69925.1"/>
    <property type="molecule type" value="Genomic_DNA"/>
</dbReference>
<evidence type="ECO:0000256" key="1">
    <source>
        <dbReference type="ARBA" id="ARBA00004141"/>
    </source>
</evidence>
<feature type="transmembrane region" description="Helical" evidence="3">
    <location>
        <begin position="157"/>
        <end position="178"/>
    </location>
</feature>
<keyword evidence="3" id="KW-0812">Transmembrane</keyword>
<protein>
    <recommendedName>
        <fullName evidence="6">Major facilitator superfamily (MFS) profile domain-containing protein</fullName>
    </recommendedName>
</protein>
<dbReference type="OrthoDB" id="6499973at2759"/>
<dbReference type="STRING" id="685588.A0A067SG67"/>
<dbReference type="GO" id="GO:0016020">
    <property type="term" value="C:membrane"/>
    <property type="evidence" value="ECO:0007669"/>
    <property type="project" value="UniProtKB-SubCell"/>
</dbReference>
<dbReference type="InterPro" id="IPR011701">
    <property type="entry name" value="MFS"/>
</dbReference>
<gene>
    <name evidence="4" type="ORF">GALMADRAFT_76714</name>
</gene>
<dbReference type="Proteomes" id="UP000027222">
    <property type="component" value="Unassembled WGS sequence"/>
</dbReference>
<feature type="transmembrane region" description="Helical" evidence="3">
    <location>
        <begin position="74"/>
        <end position="92"/>
    </location>
</feature>
<dbReference type="Pfam" id="PF07690">
    <property type="entry name" value="MFS_1"/>
    <property type="match status" value="1"/>
</dbReference>
<accession>A0A067SG67</accession>
<sequence length="420" mass="45347">MTKASTLTDKGEDIVVLNVKGEEEELEDLEEVIHTFPEGGLRAWTVIVAGYINSFGVYQDFYVRQYLRNFSPSAIGWIGGVQIFLNFSLGAITGRVFDRGYSCTILYAISLFTLSLSHENSYYQVFLTNGVGLGVASGISYTASFAITGHYFIKKRALVVGIVSSGSALGAIIHPIMLNRLINGSVGFHNGVRISAAMNVFLLAVASCLMRTRLPPKEKQTFPILQWVREPAYLALLVGAVFCFTGLFFSAFYLQLDAITHGVPKTFAFYGLSILNAASFFGRTVSGYFASRLGVFNLGAFFTAGTGVVVLCMIAMKDTTGVILFAVFFGIFSGGCVGLGSSMLANTAKDANEVGTRLGVYFGIGGILGLFATPISGALLTTHYHWTRTIIFAGVNMLLAGGCFFIARHYIAKLKGTQRV</sequence>
<feature type="transmembrane region" description="Helical" evidence="3">
    <location>
        <begin position="231"/>
        <end position="255"/>
    </location>
</feature>
<feature type="transmembrane region" description="Helical" evidence="3">
    <location>
        <begin position="386"/>
        <end position="407"/>
    </location>
</feature>
<feature type="transmembrane region" description="Helical" evidence="3">
    <location>
        <begin position="99"/>
        <end position="116"/>
    </location>
</feature>
<evidence type="ECO:0000256" key="3">
    <source>
        <dbReference type="SAM" id="Phobius"/>
    </source>
</evidence>
<evidence type="ECO:0000313" key="4">
    <source>
        <dbReference type="EMBL" id="KDR69925.1"/>
    </source>
</evidence>
<dbReference type="HOGENOM" id="CLU_001265_1_1_1"/>
<name>A0A067SG67_GALM3</name>
<feature type="transmembrane region" description="Helical" evidence="3">
    <location>
        <begin position="293"/>
        <end position="316"/>
    </location>
</feature>
<dbReference type="InterPro" id="IPR050327">
    <property type="entry name" value="Proton-linked_MCT"/>
</dbReference>
<evidence type="ECO:0000256" key="2">
    <source>
        <dbReference type="ARBA" id="ARBA00006727"/>
    </source>
</evidence>
<keyword evidence="3" id="KW-0472">Membrane</keyword>
<proteinExistence type="inferred from homology"/>
<dbReference type="GO" id="GO:0022857">
    <property type="term" value="F:transmembrane transporter activity"/>
    <property type="evidence" value="ECO:0007669"/>
    <property type="project" value="InterPro"/>
</dbReference>
<keyword evidence="3" id="KW-1133">Transmembrane helix</keyword>
<evidence type="ECO:0000313" key="5">
    <source>
        <dbReference type="Proteomes" id="UP000027222"/>
    </source>
</evidence>
<feature type="transmembrane region" description="Helical" evidence="3">
    <location>
        <begin position="190"/>
        <end position="210"/>
    </location>
</feature>
<feature type="transmembrane region" description="Helical" evidence="3">
    <location>
        <begin position="122"/>
        <end position="145"/>
    </location>
</feature>
<dbReference type="PANTHER" id="PTHR11360:SF284">
    <property type="entry name" value="EG:103B4.3 PROTEIN-RELATED"/>
    <property type="match status" value="1"/>
</dbReference>
<feature type="transmembrane region" description="Helical" evidence="3">
    <location>
        <begin position="358"/>
        <end position="380"/>
    </location>
</feature>
<feature type="transmembrane region" description="Helical" evidence="3">
    <location>
        <begin position="322"/>
        <end position="346"/>
    </location>
</feature>
<feature type="transmembrane region" description="Helical" evidence="3">
    <location>
        <begin position="267"/>
        <end position="286"/>
    </location>
</feature>
<evidence type="ECO:0008006" key="6">
    <source>
        <dbReference type="Google" id="ProtNLM"/>
    </source>
</evidence>
<dbReference type="PANTHER" id="PTHR11360">
    <property type="entry name" value="MONOCARBOXYLATE TRANSPORTER"/>
    <property type="match status" value="1"/>
</dbReference>
<dbReference type="SUPFAM" id="SSF103473">
    <property type="entry name" value="MFS general substrate transporter"/>
    <property type="match status" value="1"/>
</dbReference>
<organism evidence="4 5">
    <name type="scientific">Galerina marginata (strain CBS 339.88)</name>
    <dbReference type="NCBI Taxonomy" id="685588"/>
    <lineage>
        <taxon>Eukaryota</taxon>
        <taxon>Fungi</taxon>
        <taxon>Dikarya</taxon>
        <taxon>Basidiomycota</taxon>
        <taxon>Agaricomycotina</taxon>
        <taxon>Agaricomycetes</taxon>
        <taxon>Agaricomycetidae</taxon>
        <taxon>Agaricales</taxon>
        <taxon>Agaricineae</taxon>
        <taxon>Strophariaceae</taxon>
        <taxon>Galerina</taxon>
    </lineage>
</organism>
<keyword evidence="5" id="KW-1185">Reference proteome</keyword>
<comment type="subcellular location">
    <subcellularLocation>
        <location evidence="1">Membrane</location>
        <topology evidence="1">Multi-pass membrane protein</topology>
    </subcellularLocation>
</comment>
<dbReference type="InterPro" id="IPR036259">
    <property type="entry name" value="MFS_trans_sf"/>
</dbReference>
<reference evidence="5" key="1">
    <citation type="journal article" date="2014" name="Proc. Natl. Acad. Sci. U.S.A.">
        <title>Extensive sampling of basidiomycete genomes demonstrates inadequacy of the white-rot/brown-rot paradigm for wood decay fungi.</title>
        <authorList>
            <person name="Riley R."/>
            <person name="Salamov A.A."/>
            <person name="Brown D.W."/>
            <person name="Nagy L.G."/>
            <person name="Floudas D."/>
            <person name="Held B.W."/>
            <person name="Levasseur A."/>
            <person name="Lombard V."/>
            <person name="Morin E."/>
            <person name="Otillar R."/>
            <person name="Lindquist E.A."/>
            <person name="Sun H."/>
            <person name="LaButti K.M."/>
            <person name="Schmutz J."/>
            <person name="Jabbour D."/>
            <person name="Luo H."/>
            <person name="Baker S.E."/>
            <person name="Pisabarro A.G."/>
            <person name="Walton J.D."/>
            <person name="Blanchette R.A."/>
            <person name="Henrissat B."/>
            <person name="Martin F."/>
            <person name="Cullen D."/>
            <person name="Hibbett D.S."/>
            <person name="Grigoriev I.V."/>
        </authorList>
    </citation>
    <scope>NUCLEOTIDE SEQUENCE [LARGE SCALE GENOMIC DNA]</scope>
    <source>
        <strain evidence="5">CBS 339.88</strain>
    </source>
</reference>
<dbReference type="Gene3D" id="1.20.1250.20">
    <property type="entry name" value="MFS general substrate transporter like domains"/>
    <property type="match status" value="2"/>
</dbReference>